<evidence type="ECO:0000256" key="6">
    <source>
        <dbReference type="SAM" id="MobiDB-lite"/>
    </source>
</evidence>
<keyword evidence="4" id="KW-0479">Metal-binding</keyword>
<dbReference type="Gene3D" id="2.40.40.20">
    <property type="match status" value="1"/>
</dbReference>
<feature type="region of interest" description="Disordered" evidence="6">
    <location>
        <begin position="88"/>
        <end position="107"/>
    </location>
</feature>
<gene>
    <name evidence="10" type="ORF">GO707_06160</name>
</gene>
<dbReference type="GO" id="GO:0030288">
    <property type="term" value="C:outer membrane-bounded periplasmic space"/>
    <property type="evidence" value="ECO:0007669"/>
    <property type="project" value="TreeGrafter"/>
</dbReference>
<dbReference type="Gene3D" id="3.40.50.12440">
    <property type="match status" value="1"/>
</dbReference>
<dbReference type="InterPro" id="IPR009010">
    <property type="entry name" value="Asp_de-COase-like_dom_sf"/>
</dbReference>
<dbReference type="GO" id="GO:0043546">
    <property type="term" value="F:molybdopterin cofactor binding"/>
    <property type="evidence" value="ECO:0007669"/>
    <property type="project" value="InterPro"/>
</dbReference>
<dbReference type="Pfam" id="PF01568">
    <property type="entry name" value="Molydop_binding"/>
    <property type="match status" value="1"/>
</dbReference>
<keyword evidence="11" id="KW-1185">Reference proteome</keyword>
<protein>
    <submittedName>
        <fullName evidence="10">Molybdopterin-dependent oxidoreductase</fullName>
    </submittedName>
</protein>
<feature type="domain" description="Molybdopterin oxidoreductase" evidence="8">
    <location>
        <begin position="118"/>
        <end position="590"/>
    </location>
</feature>
<feature type="domain" description="Molybdopterin dinucleotide-binding" evidence="9">
    <location>
        <begin position="759"/>
        <end position="842"/>
    </location>
</feature>
<keyword evidence="5" id="KW-0560">Oxidoreductase</keyword>
<dbReference type="AlphaFoldDB" id="A0A7K1T5A1"/>
<feature type="compositionally biased region" description="Polar residues" evidence="6">
    <location>
        <begin position="96"/>
        <end position="107"/>
    </location>
</feature>
<dbReference type="GO" id="GO:0016491">
    <property type="term" value="F:oxidoreductase activity"/>
    <property type="evidence" value="ECO:0007669"/>
    <property type="project" value="UniProtKB-KW"/>
</dbReference>
<dbReference type="InterPro" id="IPR050612">
    <property type="entry name" value="Prok_Mopterin_Oxidored"/>
</dbReference>
<reference evidence="10 11" key="1">
    <citation type="submission" date="2019-11" db="EMBL/GenBank/DDBJ databases">
        <title>Whole genome shotgun sequencing (WGS) data from Adlercreutzia equolifaciens ResAG-91, Eggerthella lenta MRI-F36, MRI-F37, MRI-F40, ResAG-49, ResAG-88, ResAG-121, ResAG-145, and Gordonibacter sp. ResAG-5, ResAG-26, ResAG-43, ResAG-50, ResAG-59.</title>
        <authorList>
            <person name="Stoll D.A."/>
            <person name="Danylec N."/>
            <person name="Franz C.M.A.P."/>
            <person name="Huch M."/>
        </authorList>
    </citation>
    <scope>NUCLEOTIDE SEQUENCE [LARGE SCALE GENOMIC DNA]</scope>
    <source>
        <strain evidence="10 11">ResAG-91</strain>
    </source>
</reference>
<evidence type="ECO:0000313" key="10">
    <source>
        <dbReference type="EMBL" id="MVN58804.1"/>
    </source>
</evidence>
<dbReference type="PROSITE" id="PS00932">
    <property type="entry name" value="MOLYBDOPTERIN_PROK_3"/>
    <property type="match status" value="1"/>
</dbReference>
<dbReference type="GO" id="GO:0009061">
    <property type="term" value="P:anaerobic respiration"/>
    <property type="evidence" value="ECO:0007669"/>
    <property type="project" value="TreeGrafter"/>
</dbReference>
<dbReference type="SUPFAM" id="SSF50692">
    <property type="entry name" value="ADC-like"/>
    <property type="match status" value="1"/>
</dbReference>
<dbReference type="SUPFAM" id="SSF53706">
    <property type="entry name" value="Formate dehydrogenase/DMSO reductase, domains 1-3"/>
    <property type="match status" value="1"/>
</dbReference>
<evidence type="ECO:0000256" key="1">
    <source>
        <dbReference type="ARBA" id="ARBA00001942"/>
    </source>
</evidence>
<evidence type="ECO:0000259" key="9">
    <source>
        <dbReference type="Pfam" id="PF01568"/>
    </source>
</evidence>
<dbReference type="Gene3D" id="3.40.50.740">
    <property type="match status" value="1"/>
</dbReference>
<dbReference type="GO" id="GO:0030151">
    <property type="term" value="F:molybdenum ion binding"/>
    <property type="evidence" value="ECO:0007669"/>
    <property type="project" value="TreeGrafter"/>
</dbReference>
<feature type="signal peptide" evidence="7">
    <location>
        <begin position="1"/>
        <end position="23"/>
    </location>
</feature>
<evidence type="ECO:0000256" key="5">
    <source>
        <dbReference type="ARBA" id="ARBA00023002"/>
    </source>
</evidence>
<dbReference type="EMBL" id="WPOO01000008">
    <property type="protein sequence ID" value="MVN58804.1"/>
    <property type="molecule type" value="Genomic_DNA"/>
</dbReference>
<evidence type="ECO:0000259" key="8">
    <source>
        <dbReference type="Pfam" id="PF00384"/>
    </source>
</evidence>
<dbReference type="PANTHER" id="PTHR43742">
    <property type="entry name" value="TRIMETHYLAMINE-N-OXIDE REDUCTASE"/>
    <property type="match status" value="1"/>
</dbReference>
<dbReference type="GO" id="GO:0009055">
    <property type="term" value="F:electron transfer activity"/>
    <property type="evidence" value="ECO:0007669"/>
    <property type="project" value="TreeGrafter"/>
</dbReference>
<dbReference type="Proteomes" id="UP000488839">
    <property type="component" value="Unassembled WGS sequence"/>
</dbReference>
<comment type="caution">
    <text evidence="10">The sequence shown here is derived from an EMBL/GenBank/DDBJ whole genome shotgun (WGS) entry which is preliminary data.</text>
</comment>
<dbReference type="PROSITE" id="PS51257">
    <property type="entry name" value="PROKAR_LIPOPROTEIN"/>
    <property type="match status" value="1"/>
</dbReference>
<dbReference type="InterPro" id="IPR006657">
    <property type="entry name" value="MoPterin_dinucl-bd_dom"/>
</dbReference>
<keyword evidence="3" id="KW-0500">Molybdenum</keyword>
<proteinExistence type="inferred from homology"/>
<accession>A0A7K1T5A1</accession>
<evidence type="ECO:0000256" key="4">
    <source>
        <dbReference type="ARBA" id="ARBA00022723"/>
    </source>
</evidence>
<evidence type="ECO:0000256" key="2">
    <source>
        <dbReference type="ARBA" id="ARBA00010312"/>
    </source>
</evidence>
<evidence type="ECO:0000256" key="3">
    <source>
        <dbReference type="ARBA" id="ARBA00022505"/>
    </source>
</evidence>
<feature type="chain" id="PRO_5038559367" evidence="7">
    <location>
        <begin position="24"/>
        <end position="892"/>
    </location>
</feature>
<dbReference type="InterPro" id="IPR006655">
    <property type="entry name" value="Mopterin_OxRdtase_prok_CS"/>
</dbReference>
<evidence type="ECO:0000313" key="11">
    <source>
        <dbReference type="Proteomes" id="UP000488839"/>
    </source>
</evidence>
<dbReference type="Pfam" id="PF00384">
    <property type="entry name" value="Molybdopterin"/>
    <property type="match status" value="1"/>
</dbReference>
<dbReference type="PANTHER" id="PTHR43742:SF3">
    <property type="entry name" value="DIMETHYL SULFOXIDE REDUCTASE DMSA"/>
    <property type="match status" value="1"/>
</dbReference>
<evidence type="ECO:0000256" key="7">
    <source>
        <dbReference type="SAM" id="SignalP"/>
    </source>
</evidence>
<name>A0A7K1T5A1_9ACTN</name>
<organism evidence="10 11">
    <name type="scientific">Adlercreutzia rubneri</name>
    <dbReference type="NCBI Taxonomy" id="2916441"/>
    <lineage>
        <taxon>Bacteria</taxon>
        <taxon>Bacillati</taxon>
        <taxon>Actinomycetota</taxon>
        <taxon>Coriobacteriia</taxon>
        <taxon>Eggerthellales</taxon>
        <taxon>Eggerthellaceae</taxon>
        <taxon>Adlercreutzia</taxon>
    </lineage>
</organism>
<comment type="similarity">
    <text evidence="2">Belongs to the prokaryotic molybdopterin-containing oxidoreductase family.</text>
</comment>
<dbReference type="InterPro" id="IPR006656">
    <property type="entry name" value="Mopterin_OxRdtase"/>
</dbReference>
<keyword evidence="7" id="KW-0732">Signal</keyword>
<comment type="cofactor">
    <cofactor evidence="1">
        <name>Mo-bis(molybdopterin guanine dinucleotide)</name>
        <dbReference type="ChEBI" id="CHEBI:60539"/>
    </cofactor>
</comment>
<sequence length="892" mass="98040">MGMLERRAFLGAASLLASSLALSGCVGGDVEPTKTPKTGEDTGIQRQPIDVLPEGGQWMTLSCWQSCGGRCLNKGYVVDGVIVRQKTDDTHDDSQDYPQQRSCPRGKTLSSTWLGEDRIKYPMKRKHWQPGGVDYHPELRGQDEWERISWDEAVGYVADEVKRVFEQFGSRSFLGVSWDGLPYASYLGGSVGIMATGSRGSARLAPAHLGAEHDGCDVKRGQANDRFDLMYNAENVVLYSFNPAWNAMGSPMWHFMKAKENGATFTVVGPDYNMTASMLEADWIPVRPGTDTAFLLAVAYEMLRLDEEGGNVVDWDFLHKYTVGFDAESMPANAASAENFLGYVKGEYDGVPKTPEWATKICGTPVEAITKFATLLSKENKVMTFNAFGCMRHTATENLEQLMIAVNSMGGHYGKPGQCWGGYYFDGGSDAPCNLILTGSSGVDEAKEKLGIAPKKMLGEPCDDVVSAAQVWDAIFNKKYHFTGDIRNDAPESACEERDLDVRFMDFGTWSAMRSYPDTVKAVRALREGGIECVVGRGILPKLDIQFCDIVVPVISDLEKEAILETGEGGREIVYHYDKVCDPLYEARTNREFESAILTALGEDPAGMYPLSEEQKLYNIMAGTTVICDDGVTYEPLLTITQEDIDAMGVEGQPQQGRITLQEFKEKGVYQVERKQGDNFGFIAYKDFVDDPVAHPLATDSGKFEIYCQYKADILNQAKLRAGDEWKPYPTYVTPVEGIETTYADFEDQVKGDFPYLMYNTHYPRFGNGVYGNTKSLGEAFATPVFMGEKVAKENGIATGDTVLVESPHGSVLRIACVSPTYMDDVLALPNGGWSQFNEEGIDVMGGVSTLNGTLMQGMGCTSFNSNNVRVSKYAGDPLGSDSSRQVVLSAE</sequence>